<sequence>MTDLLTVLSALGFGVLSSIIPLFNSELYVGVVAAATQPHVAAMAVLAMAVGTVAGKLILFVLASRGSERFGVGKALNGDDKPMPTTRFKLWLRQTSDLLMAWLGDSRLGPLTILLAASIGIPPLFVVAVMAGVARQNIVLFGIAVFVGRLARFAVVAVPIALAAH</sequence>
<feature type="transmembrane region" description="Helical" evidence="1">
    <location>
        <begin position="44"/>
        <end position="64"/>
    </location>
</feature>
<keyword evidence="1" id="KW-0812">Transmembrane</keyword>
<name>A0A3N6X2Z1_9ACTN</name>
<protein>
    <recommendedName>
        <fullName evidence="4">DedA family protein</fullName>
    </recommendedName>
</protein>
<reference evidence="2 3" key="1">
    <citation type="submission" date="2018-11" db="EMBL/GenBank/DDBJ databases">
        <authorList>
            <person name="Li F."/>
        </authorList>
    </citation>
    <scope>NUCLEOTIDE SEQUENCE [LARGE SCALE GENOMIC DNA]</scope>
    <source>
        <strain evidence="2 3">YS17T</strain>
    </source>
</reference>
<dbReference type="AlphaFoldDB" id="A0A3N6X2Z1"/>
<comment type="caution">
    <text evidence="2">The sequence shown here is derived from an EMBL/GenBank/DDBJ whole genome shotgun (WGS) entry which is preliminary data.</text>
</comment>
<keyword evidence="1" id="KW-0472">Membrane</keyword>
<gene>
    <name evidence="2" type="ORF">EHW97_08400</name>
</gene>
<keyword evidence="1" id="KW-1133">Transmembrane helix</keyword>
<keyword evidence="3" id="KW-1185">Reference proteome</keyword>
<organism evidence="2 3">
    <name type="scientific">Aeromicrobium camelliae</name>
    <dbReference type="NCBI Taxonomy" id="1538144"/>
    <lineage>
        <taxon>Bacteria</taxon>
        <taxon>Bacillati</taxon>
        <taxon>Actinomycetota</taxon>
        <taxon>Actinomycetes</taxon>
        <taxon>Propionibacteriales</taxon>
        <taxon>Nocardioidaceae</taxon>
        <taxon>Aeromicrobium</taxon>
    </lineage>
</organism>
<evidence type="ECO:0008006" key="4">
    <source>
        <dbReference type="Google" id="ProtNLM"/>
    </source>
</evidence>
<dbReference type="RefSeq" id="WP_124236723.1">
    <property type="nucleotide sequence ID" value="NZ_JBHUFI010000016.1"/>
</dbReference>
<feature type="transmembrane region" description="Helical" evidence="1">
    <location>
        <begin position="138"/>
        <end position="164"/>
    </location>
</feature>
<feature type="transmembrane region" description="Helical" evidence="1">
    <location>
        <begin position="108"/>
        <end position="132"/>
    </location>
</feature>
<evidence type="ECO:0000313" key="2">
    <source>
        <dbReference type="EMBL" id="RQN08038.1"/>
    </source>
</evidence>
<evidence type="ECO:0000313" key="3">
    <source>
        <dbReference type="Proteomes" id="UP000275225"/>
    </source>
</evidence>
<dbReference type="Proteomes" id="UP000275225">
    <property type="component" value="Unassembled WGS sequence"/>
</dbReference>
<dbReference type="OrthoDB" id="3404060at2"/>
<evidence type="ECO:0000256" key="1">
    <source>
        <dbReference type="SAM" id="Phobius"/>
    </source>
</evidence>
<proteinExistence type="predicted"/>
<accession>A0A3N6X2Z1</accession>
<dbReference type="EMBL" id="RQJX01000009">
    <property type="protein sequence ID" value="RQN08038.1"/>
    <property type="molecule type" value="Genomic_DNA"/>
</dbReference>